<accession>A0ABX7QV70</accession>
<dbReference type="InterPro" id="IPR037401">
    <property type="entry name" value="SnoaL-like"/>
</dbReference>
<evidence type="ECO:0000256" key="1">
    <source>
        <dbReference type="SAM" id="SignalP"/>
    </source>
</evidence>
<feature type="signal peptide" evidence="1">
    <location>
        <begin position="1"/>
        <end position="26"/>
    </location>
</feature>
<protein>
    <submittedName>
        <fullName evidence="3">Nuclear transport factor 2 family protein</fullName>
    </submittedName>
</protein>
<evidence type="ECO:0000313" key="4">
    <source>
        <dbReference type="Proteomes" id="UP000662770"/>
    </source>
</evidence>
<sequence length="171" mass="19244">MSRFYALPLSIIAVLLLLLSAMPLFAAETGNEVDPAADAVLVKLHQSAATADWDSYFGLFAAEASFVGTDMTEHWHMQEFEQYARATQGWRYTRVNQTLTQVGDVVVFDEILDHDKYGISRGTGTLIRTADGWKILQYHLSFPIPNKVALRITEQIKFFRKQQKASTAVSQ</sequence>
<proteinExistence type="predicted"/>
<feature type="domain" description="SnoaL-like" evidence="2">
    <location>
        <begin position="39"/>
        <end position="145"/>
    </location>
</feature>
<dbReference type="EMBL" id="CP071503">
    <property type="protein sequence ID" value="QSX34815.1"/>
    <property type="molecule type" value="Genomic_DNA"/>
</dbReference>
<name>A0ABX7QV70_9GAMM</name>
<reference evidence="3 4" key="1">
    <citation type="submission" date="2021-03" db="EMBL/GenBank/DDBJ databases">
        <title>Novel species identification of genus Shewanella.</title>
        <authorList>
            <person name="Liu G."/>
            <person name="Zhang Q."/>
        </authorList>
    </citation>
    <scope>NUCLEOTIDE SEQUENCE [LARGE SCALE GENOMIC DNA]</scope>
    <source>
        <strain evidence="3 4">FJAT-51800</strain>
    </source>
</reference>
<dbReference type="InterPro" id="IPR032710">
    <property type="entry name" value="NTF2-like_dom_sf"/>
</dbReference>
<dbReference type="SUPFAM" id="SSF54427">
    <property type="entry name" value="NTF2-like"/>
    <property type="match status" value="1"/>
</dbReference>
<feature type="chain" id="PRO_5046405360" evidence="1">
    <location>
        <begin position="27"/>
        <end position="171"/>
    </location>
</feature>
<dbReference type="Pfam" id="PF13474">
    <property type="entry name" value="SnoaL_3"/>
    <property type="match status" value="1"/>
</dbReference>
<keyword evidence="1" id="KW-0732">Signal</keyword>
<evidence type="ECO:0000259" key="2">
    <source>
        <dbReference type="Pfam" id="PF13474"/>
    </source>
</evidence>
<organism evidence="3 4">
    <name type="scientific">Shewanella avicenniae</name>
    <dbReference type="NCBI Taxonomy" id="2814294"/>
    <lineage>
        <taxon>Bacteria</taxon>
        <taxon>Pseudomonadati</taxon>
        <taxon>Pseudomonadota</taxon>
        <taxon>Gammaproteobacteria</taxon>
        <taxon>Alteromonadales</taxon>
        <taxon>Shewanellaceae</taxon>
        <taxon>Shewanella</taxon>
    </lineage>
</organism>
<evidence type="ECO:0000313" key="3">
    <source>
        <dbReference type="EMBL" id="QSX34815.1"/>
    </source>
</evidence>
<dbReference type="RefSeq" id="WP_207356013.1">
    <property type="nucleotide sequence ID" value="NZ_CP071503.1"/>
</dbReference>
<gene>
    <name evidence="3" type="ORF">JYB87_06220</name>
</gene>
<dbReference type="Proteomes" id="UP000662770">
    <property type="component" value="Chromosome"/>
</dbReference>
<keyword evidence="4" id="KW-1185">Reference proteome</keyword>
<dbReference type="Gene3D" id="3.10.450.50">
    <property type="match status" value="1"/>
</dbReference>